<dbReference type="Proteomes" id="UP000828390">
    <property type="component" value="Unassembled WGS sequence"/>
</dbReference>
<name>A0A9D4NC02_DREPO</name>
<proteinExistence type="predicted"/>
<dbReference type="EMBL" id="JAIWYP010000001">
    <property type="protein sequence ID" value="KAH3891625.1"/>
    <property type="molecule type" value="Genomic_DNA"/>
</dbReference>
<reference evidence="1" key="1">
    <citation type="journal article" date="2019" name="bioRxiv">
        <title>The Genome of the Zebra Mussel, Dreissena polymorpha: A Resource for Invasive Species Research.</title>
        <authorList>
            <person name="McCartney M.A."/>
            <person name="Auch B."/>
            <person name="Kono T."/>
            <person name="Mallez S."/>
            <person name="Zhang Y."/>
            <person name="Obille A."/>
            <person name="Becker A."/>
            <person name="Abrahante J.E."/>
            <person name="Garbe J."/>
            <person name="Badalamenti J.P."/>
            <person name="Herman A."/>
            <person name="Mangelson H."/>
            <person name="Liachko I."/>
            <person name="Sullivan S."/>
            <person name="Sone E.D."/>
            <person name="Koren S."/>
            <person name="Silverstein K.A.T."/>
            <person name="Beckman K.B."/>
            <person name="Gohl D.M."/>
        </authorList>
    </citation>
    <scope>NUCLEOTIDE SEQUENCE</scope>
    <source>
        <strain evidence="1">Duluth1</strain>
        <tissue evidence="1">Whole animal</tissue>
    </source>
</reference>
<reference evidence="1" key="2">
    <citation type="submission" date="2020-11" db="EMBL/GenBank/DDBJ databases">
        <authorList>
            <person name="McCartney M.A."/>
            <person name="Auch B."/>
            <person name="Kono T."/>
            <person name="Mallez S."/>
            <person name="Becker A."/>
            <person name="Gohl D.M."/>
            <person name="Silverstein K.A.T."/>
            <person name="Koren S."/>
            <person name="Bechman K.B."/>
            <person name="Herman A."/>
            <person name="Abrahante J.E."/>
            <person name="Garbe J."/>
        </authorList>
    </citation>
    <scope>NUCLEOTIDE SEQUENCE</scope>
    <source>
        <strain evidence="1">Duluth1</strain>
        <tissue evidence="1">Whole animal</tissue>
    </source>
</reference>
<accession>A0A9D4NC02</accession>
<gene>
    <name evidence="1" type="ORF">DPMN_015729</name>
</gene>
<evidence type="ECO:0000313" key="2">
    <source>
        <dbReference type="Proteomes" id="UP000828390"/>
    </source>
</evidence>
<protein>
    <submittedName>
        <fullName evidence="1">Uncharacterized protein</fullName>
    </submittedName>
</protein>
<keyword evidence="2" id="KW-1185">Reference proteome</keyword>
<evidence type="ECO:0000313" key="1">
    <source>
        <dbReference type="EMBL" id="KAH3891625.1"/>
    </source>
</evidence>
<sequence length="129" mass="15853">MTRKELLTDRVVKEKENLKRNMRRTKWRTDSIVKEKENRQRNVTRKEWRTDSIVKEKENQKRNSTRQILRCDDRFRQIENTHWQKTHSRTVTLENQVHLYNDLLRRGDTSVCTSCQQSFYQHSIYTVGR</sequence>
<dbReference type="AlphaFoldDB" id="A0A9D4NC02"/>
<comment type="caution">
    <text evidence="1">The sequence shown here is derived from an EMBL/GenBank/DDBJ whole genome shotgun (WGS) entry which is preliminary data.</text>
</comment>
<organism evidence="1 2">
    <name type="scientific">Dreissena polymorpha</name>
    <name type="common">Zebra mussel</name>
    <name type="synonym">Mytilus polymorpha</name>
    <dbReference type="NCBI Taxonomy" id="45954"/>
    <lineage>
        <taxon>Eukaryota</taxon>
        <taxon>Metazoa</taxon>
        <taxon>Spiralia</taxon>
        <taxon>Lophotrochozoa</taxon>
        <taxon>Mollusca</taxon>
        <taxon>Bivalvia</taxon>
        <taxon>Autobranchia</taxon>
        <taxon>Heteroconchia</taxon>
        <taxon>Euheterodonta</taxon>
        <taxon>Imparidentia</taxon>
        <taxon>Neoheterodontei</taxon>
        <taxon>Myida</taxon>
        <taxon>Dreissenoidea</taxon>
        <taxon>Dreissenidae</taxon>
        <taxon>Dreissena</taxon>
    </lineage>
</organism>